<dbReference type="OMA" id="QDEARCK"/>
<dbReference type="GO" id="GO:0006357">
    <property type="term" value="P:regulation of transcription by RNA polymerase II"/>
    <property type="evidence" value="ECO:0007669"/>
    <property type="project" value="TreeGrafter"/>
</dbReference>
<gene>
    <name evidence="2" type="ORF">HERILL_LOCUS13079</name>
</gene>
<name>A0A7R8V0J9_HERIL</name>
<reference evidence="2 3" key="1">
    <citation type="submission" date="2020-11" db="EMBL/GenBank/DDBJ databases">
        <authorList>
            <person name="Wallbank WR R."/>
            <person name="Pardo Diaz C."/>
            <person name="Kozak K."/>
            <person name="Martin S."/>
            <person name="Jiggins C."/>
            <person name="Moest M."/>
            <person name="Warren A I."/>
            <person name="Generalovic N T."/>
            <person name="Byers J.R.P. K."/>
            <person name="Montejo-Kovacevich G."/>
            <person name="Yen C E."/>
        </authorList>
    </citation>
    <scope>NUCLEOTIDE SEQUENCE [LARGE SCALE GENOMIC DNA]</scope>
</reference>
<dbReference type="GO" id="GO:0005667">
    <property type="term" value="C:transcription regulator complex"/>
    <property type="evidence" value="ECO:0007669"/>
    <property type="project" value="TreeGrafter"/>
</dbReference>
<evidence type="ECO:0000259" key="1">
    <source>
        <dbReference type="PROSITE" id="PS51029"/>
    </source>
</evidence>
<feature type="domain" description="MADF" evidence="1">
    <location>
        <begin position="12"/>
        <end position="98"/>
    </location>
</feature>
<sequence length="221" mass="25630">MAGPPGDNFEENLIELVSYYPPLFDKNVKGCRNKATRVKLWQTIGKQIGRSGSDCQKRWKSLRERFSRELRKVDPSFGGEESNWIHYEKMLFLKDHIQPRFSIDNSIKYTDPLSCTSSSRKMETDNTVVSIDCGGDSTSSSDNFASPPYSNNRDDQFNSLCMKLEKKIENLSREPDMNEEFMKMVIMFLRDLPEKGQDEARCKIFQIVTETRIKYLHNNKG</sequence>
<protein>
    <recommendedName>
        <fullName evidence="1">MADF domain-containing protein</fullName>
    </recommendedName>
</protein>
<dbReference type="InterPro" id="IPR039353">
    <property type="entry name" value="TF_Adf1"/>
</dbReference>
<dbReference type="Pfam" id="PF10545">
    <property type="entry name" value="MADF_DNA_bdg"/>
    <property type="match status" value="1"/>
</dbReference>
<evidence type="ECO:0000313" key="3">
    <source>
        <dbReference type="Proteomes" id="UP000594454"/>
    </source>
</evidence>
<keyword evidence="3" id="KW-1185">Reference proteome</keyword>
<dbReference type="PANTHER" id="PTHR12243:SF69">
    <property type="entry name" value="SI:CH73-59F11.3"/>
    <property type="match status" value="1"/>
</dbReference>
<evidence type="ECO:0000313" key="2">
    <source>
        <dbReference type="EMBL" id="CAD7090611.1"/>
    </source>
</evidence>
<dbReference type="AlphaFoldDB" id="A0A7R8V0J9"/>
<dbReference type="PANTHER" id="PTHR12243">
    <property type="entry name" value="MADF DOMAIN TRANSCRIPTION FACTOR"/>
    <property type="match status" value="1"/>
</dbReference>
<dbReference type="InterPro" id="IPR006578">
    <property type="entry name" value="MADF-dom"/>
</dbReference>
<dbReference type="Proteomes" id="UP000594454">
    <property type="component" value="Chromosome 5"/>
</dbReference>
<dbReference type="OrthoDB" id="6147983at2759"/>
<dbReference type="GO" id="GO:0005634">
    <property type="term" value="C:nucleus"/>
    <property type="evidence" value="ECO:0007669"/>
    <property type="project" value="TreeGrafter"/>
</dbReference>
<organism evidence="2 3">
    <name type="scientific">Hermetia illucens</name>
    <name type="common">Black soldier fly</name>
    <dbReference type="NCBI Taxonomy" id="343691"/>
    <lineage>
        <taxon>Eukaryota</taxon>
        <taxon>Metazoa</taxon>
        <taxon>Ecdysozoa</taxon>
        <taxon>Arthropoda</taxon>
        <taxon>Hexapoda</taxon>
        <taxon>Insecta</taxon>
        <taxon>Pterygota</taxon>
        <taxon>Neoptera</taxon>
        <taxon>Endopterygota</taxon>
        <taxon>Diptera</taxon>
        <taxon>Brachycera</taxon>
        <taxon>Stratiomyomorpha</taxon>
        <taxon>Stratiomyidae</taxon>
        <taxon>Hermetiinae</taxon>
        <taxon>Hermetia</taxon>
    </lineage>
</organism>
<dbReference type="PROSITE" id="PS51029">
    <property type="entry name" value="MADF"/>
    <property type="match status" value="1"/>
</dbReference>
<accession>A0A7R8V0J9</accession>
<dbReference type="InParanoid" id="A0A7R8V0J9"/>
<dbReference type="SMART" id="SM00595">
    <property type="entry name" value="MADF"/>
    <property type="match status" value="1"/>
</dbReference>
<proteinExistence type="predicted"/>
<dbReference type="EMBL" id="LR899013">
    <property type="protein sequence ID" value="CAD7090611.1"/>
    <property type="molecule type" value="Genomic_DNA"/>
</dbReference>